<evidence type="ECO:0000313" key="2">
    <source>
        <dbReference type="EMBL" id="PAV07858.1"/>
    </source>
</evidence>
<gene>
    <name evidence="2" type="ORF">ASJ82_06620</name>
    <name evidence="3" type="ORF">MSCUN_14270</name>
</gene>
<dbReference type="InterPro" id="IPR002821">
    <property type="entry name" value="Hydantoinase_A"/>
</dbReference>
<organism evidence="2 4">
    <name type="scientific">Methanosphaera cuniculi</name>
    <dbReference type="NCBI Taxonomy" id="1077256"/>
    <lineage>
        <taxon>Archaea</taxon>
        <taxon>Methanobacteriati</taxon>
        <taxon>Methanobacteriota</taxon>
        <taxon>Methanomada group</taxon>
        <taxon>Methanobacteria</taxon>
        <taxon>Methanobacteriales</taxon>
        <taxon>Methanobacteriaceae</taxon>
        <taxon>Methanosphaera</taxon>
    </lineage>
</organism>
<sequence>MKFMGLDIGGANTDCCIIEFDNDYNIISLSKNKYYLPFWIKHEKLPECLKELKGSNDIDVVCVSITAELADCYKTKRQGIIDITGMVESTFKDEDIYYVTFDGLKNYEYVNQNPLSAAAANWIGTVNLIKHLKDTCIFMDMGTTTTDIIPIKDKHEISQGYTDTQRLMNGELVYTGLLRTNVATIVNHVYIESNKTNVSSEYFTITADIHRILGHISEEQYTCDTPDGADKSIDSCKNRLTRLVCGDIETISNETIMDMAEYIFEKQIQQVEESLKQVVFKTGIQNVVLSDIGLGNICRIAADNLKLNVINLNDYIPQPIVSIITTLGAIQMYLDLKDVNINILEKIYNMDK</sequence>
<reference evidence="2 4" key="2">
    <citation type="journal article" date="2017" name="BMC Genomics">
        <title>Genomic analysis of methanogenic archaea reveals a shift towards energy conservation.</title>
        <authorList>
            <person name="Gilmore S.P."/>
            <person name="Henske J.K."/>
            <person name="Sexton J.A."/>
            <person name="Solomon K.V."/>
            <person name="Seppala S."/>
            <person name="Yoo J.I."/>
            <person name="Huyett L.M."/>
            <person name="Pressman A."/>
            <person name="Cogan J.Z."/>
            <person name="Kivenson V."/>
            <person name="Peng X."/>
            <person name="Tan Y."/>
            <person name="Valentine D.L."/>
            <person name="O'Malley M.A."/>
        </authorList>
    </citation>
    <scope>NUCLEOTIDE SEQUENCE [LARGE SCALE GENOMIC DNA]</scope>
    <source>
        <strain evidence="2 4">1R-7</strain>
    </source>
</reference>
<evidence type="ECO:0000259" key="1">
    <source>
        <dbReference type="Pfam" id="PF01968"/>
    </source>
</evidence>
<dbReference type="Gene3D" id="3.30.420.190">
    <property type="entry name" value="conserved archaeal protein q6m145"/>
    <property type="match status" value="1"/>
</dbReference>
<evidence type="ECO:0000313" key="3">
    <source>
        <dbReference type="EMBL" id="PWL07674.1"/>
    </source>
</evidence>
<dbReference type="GO" id="GO:0016787">
    <property type="term" value="F:hydrolase activity"/>
    <property type="evidence" value="ECO:0007669"/>
    <property type="project" value="InterPro"/>
</dbReference>
<dbReference type="SUPFAM" id="SSF53067">
    <property type="entry name" value="Actin-like ATPase domain"/>
    <property type="match status" value="1"/>
</dbReference>
<reference evidence="3 5" key="1">
    <citation type="submission" date="2016-04" db="EMBL/GenBank/DDBJ databases">
        <title>Genome sequence of Methanosphaera cuniculi DSM 4103.</title>
        <authorList>
            <person name="Poehlein A."/>
            <person name="Seedorf H."/>
            <person name="Daniel R."/>
        </authorList>
    </citation>
    <scope>NUCLEOTIDE SEQUENCE [LARGE SCALE GENOMIC DNA]</scope>
    <source>
        <strain evidence="3 5">DSM 4103</strain>
    </source>
</reference>
<accession>A0A2A2HEV5</accession>
<name>A0A2A2HEV5_9EURY</name>
<dbReference type="EMBL" id="LWMS01000045">
    <property type="protein sequence ID" value="PWL07674.1"/>
    <property type="molecule type" value="Genomic_DNA"/>
</dbReference>
<evidence type="ECO:0000313" key="5">
    <source>
        <dbReference type="Proteomes" id="UP000246004"/>
    </source>
</evidence>
<keyword evidence="4" id="KW-1185">Reference proteome</keyword>
<comment type="caution">
    <text evidence="2">The sequence shown here is derived from an EMBL/GenBank/DDBJ whole genome shotgun (WGS) entry which is preliminary data.</text>
</comment>
<dbReference type="Proteomes" id="UP000246004">
    <property type="component" value="Unassembled WGS sequence"/>
</dbReference>
<feature type="domain" description="Hydantoinase A/oxoprolinase" evidence="1">
    <location>
        <begin position="61"/>
        <end position="328"/>
    </location>
</feature>
<dbReference type="OrthoDB" id="148086at2157"/>
<protein>
    <submittedName>
        <fullName evidence="3">Hydantoinase/oxoprolinase</fullName>
    </submittedName>
</protein>
<dbReference type="InterPro" id="IPR002756">
    <property type="entry name" value="MfnF"/>
</dbReference>
<dbReference type="EMBL" id="LMVN01000006">
    <property type="protein sequence ID" value="PAV07858.1"/>
    <property type="molecule type" value="Genomic_DNA"/>
</dbReference>
<proteinExistence type="predicted"/>
<dbReference type="RefSeq" id="WP_095608205.1">
    <property type="nucleotide sequence ID" value="NZ_LMVN01000006.1"/>
</dbReference>
<dbReference type="AlphaFoldDB" id="A0A2A2HEV5"/>
<dbReference type="InterPro" id="IPR043129">
    <property type="entry name" value="ATPase_NBD"/>
</dbReference>
<dbReference type="Proteomes" id="UP000217528">
    <property type="component" value="Unassembled WGS sequence"/>
</dbReference>
<dbReference type="Gene3D" id="3.30.420.40">
    <property type="match status" value="1"/>
</dbReference>
<dbReference type="Pfam" id="PF01968">
    <property type="entry name" value="Hydantoinase_A"/>
    <property type="match status" value="1"/>
</dbReference>
<evidence type="ECO:0000313" key="4">
    <source>
        <dbReference type="Proteomes" id="UP000217528"/>
    </source>
</evidence>
<dbReference type="NCBIfam" id="TIGR03123">
    <property type="entry name" value="one_C_unchar_1"/>
    <property type="match status" value="1"/>
</dbReference>